<feature type="transmembrane region" description="Helical" evidence="12">
    <location>
        <begin position="62"/>
        <end position="82"/>
    </location>
</feature>
<keyword evidence="3" id="KW-1003">Cell membrane</keyword>
<evidence type="ECO:0000256" key="12">
    <source>
        <dbReference type="SAM" id="Phobius"/>
    </source>
</evidence>
<evidence type="ECO:0000313" key="14">
    <source>
        <dbReference type="EMBL" id="NBI29669.1"/>
    </source>
</evidence>
<proteinExistence type="inferred from homology"/>
<dbReference type="GO" id="GO:0009103">
    <property type="term" value="P:lipopolysaccharide biosynthetic process"/>
    <property type="evidence" value="ECO:0007669"/>
    <property type="project" value="UniProtKB-KW"/>
</dbReference>
<dbReference type="Pfam" id="PF00892">
    <property type="entry name" value="EamA"/>
    <property type="match status" value="2"/>
</dbReference>
<feature type="transmembrane region" description="Helical" evidence="12">
    <location>
        <begin position="94"/>
        <end position="115"/>
    </location>
</feature>
<dbReference type="RefSeq" id="WP_160646477.1">
    <property type="nucleotide sequence ID" value="NZ_SIJB01000027.1"/>
</dbReference>
<feature type="transmembrane region" description="Helical" evidence="12">
    <location>
        <begin position="217"/>
        <end position="239"/>
    </location>
</feature>
<protein>
    <recommendedName>
        <fullName evidence="13">EamA domain-containing protein</fullName>
    </recommendedName>
</protein>
<evidence type="ECO:0000256" key="3">
    <source>
        <dbReference type="ARBA" id="ARBA00022475"/>
    </source>
</evidence>
<name>A0A6N9Q499_9BACL</name>
<evidence type="ECO:0000256" key="11">
    <source>
        <dbReference type="ARBA" id="ARBA00023136"/>
    </source>
</evidence>
<organism evidence="14 15">
    <name type="scientific">Chengkuizengella marina</name>
    <dbReference type="NCBI Taxonomy" id="2507566"/>
    <lineage>
        <taxon>Bacteria</taxon>
        <taxon>Bacillati</taxon>
        <taxon>Bacillota</taxon>
        <taxon>Bacilli</taxon>
        <taxon>Bacillales</taxon>
        <taxon>Paenibacillaceae</taxon>
        <taxon>Chengkuizengella</taxon>
    </lineage>
</organism>
<reference evidence="14 15" key="1">
    <citation type="submission" date="2019-01" db="EMBL/GenBank/DDBJ databases">
        <title>Chengkuizengella sp. nov., isolated from deep-sea sediment of East Pacific Ocean.</title>
        <authorList>
            <person name="Yang J."/>
            <person name="Lai Q."/>
            <person name="Shao Z."/>
        </authorList>
    </citation>
    <scope>NUCLEOTIDE SEQUENCE [LARGE SCALE GENOMIC DNA]</scope>
    <source>
        <strain evidence="14 15">YPA3-1-1</strain>
    </source>
</reference>
<feature type="transmembrane region" description="Helical" evidence="12">
    <location>
        <begin position="37"/>
        <end position="56"/>
    </location>
</feature>
<dbReference type="PANTHER" id="PTHR30561">
    <property type="entry name" value="SMR FAMILY PROTON-DEPENDENT DRUG EFFLUX TRANSPORTER SUGE"/>
    <property type="match status" value="1"/>
</dbReference>
<dbReference type="Proteomes" id="UP000448943">
    <property type="component" value="Unassembled WGS sequence"/>
</dbReference>
<dbReference type="PANTHER" id="PTHR30561:SF9">
    <property type="entry name" value="4-AMINO-4-DEOXY-L-ARABINOSE-PHOSPHOUNDECAPRENOL FLIPPASE SUBUNIT ARNF-RELATED"/>
    <property type="match status" value="1"/>
</dbReference>
<sequence length="289" mass="32507">MSNLIDYWFVLILIASFSHAIWNLLLKSSEQKDIFLWSLRVWSFIIFLPISIYFWPEQPISITNWLIWGIGSAILHSIYALILSKAYEKNDFTLVYPIARGTGPLIVVIVGIFILKEDVGFITLLGVSIIMLGIYVLYSGFNLKLGLQTLKMILYSPWPLLVGVAIASYTIFDKMAVAFVPPIILNLMDNLGQIFILGNKVKKKGRKLVLEQWKKYWIKMALAGGLAGLAYILVLIVLTEVPVSYVSPLRETSIVIGSILGFLFLKENFGISKLMGSIIIFAGVVLIIW</sequence>
<keyword evidence="5" id="KW-0997">Cell inner membrane</keyword>
<accession>A0A6N9Q499</accession>
<feature type="transmembrane region" description="Helical" evidence="12">
    <location>
        <begin position="271"/>
        <end position="288"/>
    </location>
</feature>
<evidence type="ECO:0000256" key="6">
    <source>
        <dbReference type="ARBA" id="ARBA00022556"/>
    </source>
</evidence>
<gene>
    <name evidence="14" type="ORF">ERL59_11935</name>
</gene>
<dbReference type="InterPro" id="IPR037185">
    <property type="entry name" value="EmrE-like"/>
</dbReference>
<dbReference type="OrthoDB" id="157232at2"/>
<feature type="domain" description="EamA" evidence="13">
    <location>
        <begin position="8"/>
        <end position="138"/>
    </location>
</feature>
<keyword evidence="7 12" id="KW-0812">Transmembrane</keyword>
<dbReference type="InterPro" id="IPR000390">
    <property type="entry name" value="Small_drug/metabolite_transptr"/>
</dbReference>
<evidence type="ECO:0000259" key="13">
    <source>
        <dbReference type="Pfam" id="PF00892"/>
    </source>
</evidence>
<dbReference type="EMBL" id="SIJB01000027">
    <property type="protein sequence ID" value="NBI29669.1"/>
    <property type="molecule type" value="Genomic_DNA"/>
</dbReference>
<keyword evidence="4" id="KW-0444">Lipid biosynthesis</keyword>
<dbReference type="AlphaFoldDB" id="A0A6N9Q499"/>
<evidence type="ECO:0000256" key="5">
    <source>
        <dbReference type="ARBA" id="ARBA00022519"/>
    </source>
</evidence>
<evidence type="ECO:0000256" key="7">
    <source>
        <dbReference type="ARBA" id="ARBA00022692"/>
    </source>
</evidence>
<comment type="subcellular location">
    <subcellularLocation>
        <location evidence="1">Cell membrane</location>
        <topology evidence="1">Multi-pass membrane protein</topology>
    </subcellularLocation>
</comment>
<keyword evidence="8" id="KW-0448">Lipopolysaccharide biosynthesis</keyword>
<dbReference type="InterPro" id="IPR000620">
    <property type="entry name" value="EamA_dom"/>
</dbReference>
<comment type="similarity">
    <text evidence="2">Belongs to the EamA transporter family.</text>
</comment>
<evidence type="ECO:0000256" key="2">
    <source>
        <dbReference type="ARBA" id="ARBA00007362"/>
    </source>
</evidence>
<evidence type="ECO:0000256" key="4">
    <source>
        <dbReference type="ARBA" id="ARBA00022516"/>
    </source>
</evidence>
<evidence type="ECO:0000313" key="15">
    <source>
        <dbReference type="Proteomes" id="UP000448943"/>
    </source>
</evidence>
<dbReference type="GO" id="GO:0022857">
    <property type="term" value="F:transmembrane transporter activity"/>
    <property type="evidence" value="ECO:0007669"/>
    <property type="project" value="InterPro"/>
</dbReference>
<evidence type="ECO:0000256" key="9">
    <source>
        <dbReference type="ARBA" id="ARBA00022989"/>
    </source>
</evidence>
<dbReference type="Gene3D" id="1.10.3730.20">
    <property type="match status" value="2"/>
</dbReference>
<keyword evidence="11 12" id="KW-0472">Membrane</keyword>
<comment type="caution">
    <text evidence="14">The sequence shown here is derived from an EMBL/GenBank/DDBJ whole genome shotgun (WGS) entry which is preliminary data.</text>
</comment>
<dbReference type="SUPFAM" id="SSF103481">
    <property type="entry name" value="Multidrug resistance efflux transporter EmrE"/>
    <property type="match status" value="2"/>
</dbReference>
<keyword evidence="15" id="KW-1185">Reference proteome</keyword>
<keyword evidence="10" id="KW-0443">Lipid metabolism</keyword>
<feature type="transmembrane region" description="Helical" evidence="12">
    <location>
        <begin position="121"/>
        <end position="141"/>
    </location>
</feature>
<evidence type="ECO:0000256" key="10">
    <source>
        <dbReference type="ARBA" id="ARBA00023098"/>
    </source>
</evidence>
<feature type="transmembrane region" description="Helical" evidence="12">
    <location>
        <begin position="153"/>
        <end position="172"/>
    </location>
</feature>
<keyword evidence="6" id="KW-0441">Lipid A biosynthesis</keyword>
<dbReference type="GO" id="GO:0005886">
    <property type="term" value="C:plasma membrane"/>
    <property type="evidence" value="ECO:0007669"/>
    <property type="project" value="UniProtKB-SubCell"/>
</dbReference>
<evidence type="ECO:0000256" key="1">
    <source>
        <dbReference type="ARBA" id="ARBA00004651"/>
    </source>
</evidence>
<feature type="transmembrane region" description="Helical" evidence="12">
    <location>
        <begin position="178"/>
        <end position="197"/>
    </location>
</feature>
<evidence type="ECO:0000256" key="8">
    <source>
        <dbReference type="ARBA" id="ARBA00022985"/>
    </source>
</evidence>
<feature type="domain" description="EamA" evidence="13">
    <location>
        <begin position="160"/>
        <end position="288"/>
    </location>
</feature>
<feature type="transmembrane region" description="Helical" evidence="12">
    <location>
        <begin position="6"/>
        <end position="25"/>
    </location>
</feature>
<keyword evidence="9 12" id="KW-1133">Transmembrane helix</keyword>